<evidence type="ECO:0000256" key="2">
    <source>
        <dbReference type="ARBA" id="ARBA00009477"/>
    </source>
</evidence>
<dbReference type="RefSeq" id="WP_074676969.1">
    <property type="nucleotide sequence ID" value="NZ_CBCSET010000003.1"/>
</dbReference>
<name>A0A1G7AZK4_9GAMM</name>
<evidence type="ECO:0000259" key="11">
    <source>
        <dbReference type="Pfam" id="PF26002"/>
    </source>
</evidence>
<keyword evidence="5 9" id="KW-0997">Cell inner membrane</keyword>
<dbReference type="PANTHER" id="PTHR30386">
    <property type="entry name" value="MEMBRANE FUSION SUBUNIT OF EMRAB-TOLC MULTIDRUG EFFLUX PUMP"/>
    <property type="match status" value="1"/>
</dbReference>
<dbReference type="Proteomes" id="UP000182413">
    <property type="component" value="Unassembled WGS sequence"/>
</dbReference>
<evidence type="ECO:0000256" key="9">
    <source>
        <dbReference type="RuleBase" id="RU365093"/>
    </source>
</evidence>
<dbReference type="AlphaFoldDB" id="A0A1G7AZK4"/>
<evidence type="ECO:0000259" key="10">
    <source>
        <dbReference type="Pfam" id="PF25994"/>
    </source>
</evidence>
<evidence type="ECO:0000256" key="4">
    <source>
        <dbReference type="ARBA" id="ARBA00022475"/>
    </source>
</evidence>
<dbReference type="InterPro" id="IPR006144">
    <property type="entry name" value="Secretion_HlyD_CS"/>
</dbReference>
<sequence>MSAPAPLQPLHAVDARAPTRLGWWLLLAGFGGFLAWAALAPLDKGVPVSGTVMVSGNRQALQHPTGGTVRRILVRDGDSVQAGQPLLELDDQALQAQAEALRAQLIGSRASAARLAAERDGAASIAFDPWLLARPDDPLAVASLELQRQLFASRRQALALELDGLAQNLAGNEAQLGGLRALHSSKRAQLRVLDEQLLGLRELAADNYIPRNRLLDVERQRAELIGLLADDAGRIGQLQRQIAELRLRAAQRREQFQEQVRSQLAETQIRSEELHHRLAGVDAELQRTLLRAPASGLVVGLSVFTEGGVVAPGQALLEIVPQDQPLLVEGRLSPALVDKVHPGLPVELLFTAFEQRTTPRVAGTLELVSADRLQDERSGEPYYAIRIRVGDDAMQQLAGLRIRPGMPVEAFISTGERSLLNYLFKPLLDRTHLALAED</sequence>
<dbReference type="EMBL" id="JAWXXP010000001">
    <property type="protein sequence ID" value="MDX5993310.1"/>
    <property type="molecule type" value="Genomic_DNA"/>
</dbReference>
<keyword evidence="15" id="KW-1185">Reference proteome</keyword>
<dbReference type="OrthoDB" id="9775513at2"/>
<comment type="similarity">
    <text evidence="2 9">Belongs to the membrane fusion protein (MFP) (TC 8.A.1) family.</text>
</comment>
<dbReference type="Gene3D" id="2.40.50.100">
    <property type="match status" value="1"/>
</dbReference>
<dbReference type="InterPro" id="IPR058982">
    <property type="entry name" value="Beta-barrel_AprE"/>
</dbReference>
<dbReference type="GO" id="GO:0005886">
    <property type="term" value="C:plasma membrane"/>
    <property type="evidence" value="ECO:0007669"/>
    <property type="project" value="UniProtKB-SubCell"/>
</dbReference>
<keyword evidence="8 9" id="KW-0472">Membrane</keyword>
<dbReference type="SUPFAM" id="SSF111369">
    <property type="entry name" value="HlyD-like secretion proteins"/>
    <property type="match status" value="1"/>
</dbReference>
<keyword evidence="7 9" id="KW-1133">Transmembrane helix</keyword>
<dbReference type="Pfam" id="PF26002">
    <property type="entry name" value="Beta-barrel_AprE"/>
    <property type="match status" value="1"/>
</dbReference>
<evidence type="ECO:0000313" key="12">
    <source>
        <dbReference type="EMBL" id="MDX5993310.1"/>
    </source>
</evidence>
<dbReference type="InterPro" id="IPR010129">
    <property type="entry name" value="T1SS_HlyD"/>
</dbReference>
<evidence type="ECO:0000256" key="3">
    <source>
        <dbReference type="ARBA" id="ARBA00022448"/>
    </source>
</evidence>
<evidence type="ECO:0000256" key="7">
    <source>
        <dbReference type="ARBA" id="ARBA00022989"/>
    </source>
</evidence>
<keyword evidence="3 9" id="KW-0813">Transport</keyword>
<gene>
    <name evidence="13" type="ORF">SAMN05216575_10278</name>
    <name evidence="12" type="ORF">SIM71_14655</name>
</gene>
<dbReference type="Gene3D" id="2.40.30.170">
    <property type="match status" value="1"/>
</dbReference>
<dbReference type="Proteomes" id="UP001278050">
    <property type="component" value="Unassembled WGS sequence"/>
</dbReference>
<evidence type="ECO:0000256" key="8">
    <source>
        <dbReference type="ARBA" id="ARBA00023136"/>
    </source>
</evidence>
<accession>A0A1G7AZK4</accession>
<reference evidence="12 15" key="2">
    <citation type="submission" date="2023-11" db="EMBL/GenBank/DDBJ databases">
        <title>MicrobeMod: A computational toolkit for identifying prokaryotic methylation and restriction-modification with nanopore sequencing.</title>
        <authorList>
            <person name="Crits-Christoph A."/>
            <person name="Kang S.C."/>
            <person name="Lee H."/>
            <person name="Ostrov N."/>
        </authorList>
    </citation>
    <scope>NUCLEOTIDE SEQUENCE [LARGE SCALE GENOMIC DNA]</scope>
    <source>
        <strain evidence="12 15">ATCC BAA-571</strain>
    </source>
</reference>
<dbReference type="NCBIfam" id="TIGR01843">
    <property type="entry name" value="type_I_hlyD"/>
    <property type="match status" value="1"/>
</dbReference>
<dbReference type="EMBL" id="FNAE01000002">
    <property type="protein sequence ID" value="SDE20090.1"/>
    <property type="molecule type" value="Genomic_DNA"/>
</dbReference>
<evidence type="ECO:0000313" key="14">
    <source>
        <dbReference type="Proteomes" id="UP000182413"/>
    </source>
</evidence>
<proteinExistence type="inferred from homology"/>
<evidence type="ECO:0000313" key="15">
    <source>
        <dbReference type="Proteomes" id="UP001278050"/>
    </source>
</evidence>
<dbReference type="PROSITE" id="PS00543">
    <property type="entry name" value="HLYD_FAMILY"/>
    <property type="match status" value="1"/>
</dbReference>
<comment type="subcellular location">
    <subcellularLocation>
        <location evidence="1 9">Cell inner membrane</location>
        <topology evidence="1 9">Single-pass membrane protein</topology>
    </subcellularLocation>
</comment>
<evidence type="ECO:0000256" key="1">
    <source>
        <dbReference type="ARBA" id="ARBA00004377"/>
    </source>
</evidence>
<evidence type="ECO:0000256" key="5">
    <source>
        <dbReference type="ARBA" id="ARBA00022519"/>
    </source>
</evidence>
<organism evidence="13 14">
    <name type="scientific">Ectopseudomonas alcaliphila</name>
    <dbReference type="NCBI Taxonomy" id="101564"/>
    <lineage>
        <taxon>Bacteria</taxon>
        <taxon>Pseudomonadati</taxon>
        <taxon>Pseudomonadota</taxon>
        <taxon>Gammaproteobacteria</taxon>
        <taxon>Pseudomonadales</taxon>
        <taxon>Pseudomonadaceae</taxon>
        <taxon>Ectopseudomonas</taxon>
    </lineage>
</organism>
<evidence type="ECO:0000256" key="6">
    <source>
        <dbReference type="ARBA" id="ARBA00022692"/>
    </source>
</evidence>
<dbReference type="GO" id="GO:0008233">
    <property type="term" value="F:peptidase activity"/>
    <property type="evidence" value="ECO:0007669"/>
    <property type="project" value="UniProtKB-KW"/>
</dbReference>
<dbReference type="PANTHER" id="PTHR30386:SF17">
    <property type="entry name" value="ALKALINE PROTEASE SECRETION PROTEIN APRE"/>
    <property type="match status" value="1"/>
</dbReference>
<keyword evidence="6 9" id="KW-0812">Transmembrane</keyword>
<feature type="domain" description="AprE-like beta-barrel" evidence="11">
    <location>
        <begin position="326"/>
        <end position="415"/>
    </location>
</feature>
<evidence type="ECO:0000313" key="13">
    <source>
        <dbReference type="EMBL" id="SDE20090.1"/>
    </source>
</evidence>
<keyword evidence="13" id="KW-0645">Protease</keyword>
<feature type="transmembrane region" description="Helical" evidence="9">
    <location>
        <begin position="21"/>
        <end position="39"/>
    </location>
</feature>
<dbReference type="Pfam" id="PF25994">
    <property type="entry name" value="HH_AprE"/>
    <property type="match status" value="1"/>
</dbReference>
<dbReference type="GO" id="GO:0009306">
    <property type="term" value="P:protein secretion"/>
    <property type="evidence" value="ECO:0007669"/>
    <property type="project" value="InterPro"/>
</dbReference>
<reference evidence="13 14" key="1">
    <citation type="submission" date="2016-10" db="EMBL/GenBank/DDBJ databases">
        <authorList>
            <person name="de Groot N.N."/>
        </authorList>
    </citation>
    <scope>NUCLEOTIDE SEQUENCE [LARGE SCALE GENOMIC DNA]</scope>
    <source>
        <strain evidence="13 14">JCM 10630</strain>
    </source>
</reference>
<dbReference type="InterPro" id="IPR050739">
    <property type="entry name" value="MFP"/>
</dbReference>
<dbReference type="GO" id="GO:0006508">
    <property type="term" value="P:proteolysis"/>
    <property type="evidence" value="ECO:0007669"/>
    <property type="project" value="UniProtKB-KW"/>
</dbReference>
<keyword evidence="13" id="KW-0378">Hydrolase</keyword>
<protein>
    <recommendedName>
        <fullName evidence="9">Membrane fusion protein (MFP) family protein</fullName>
    </recommendedName>
</protein>
<dbReference type="PRINTS" id="PR01490">
    <property type="entry name" value="RTXTOXIND"/>
</dbReference>
<keyword evidence="4 9" id="KW-1003">Cell membrane</keyword>
<dbReference type="InterPro" id="IPR058781">
    <property type="entry name" value="HH_AprE-like"/>
</dbReference>
<feature type="domain" description="AprE-like long alpha-helical hairpin" evidence="10">
    <location>
        <begin position="95"/>
        <end position="281"/>
    </location>
</feature>